<sequence>MRRLAAASMQRISIPLWLFNGLKLRHYFGFLEITLATQPAIY</sequence>
<gene>
    <name evidence="1" type="ORF">Q31a_51500</name>
</gene>
<evidence type="ECO:0000313" key="2">
    <source>
        <dbReference type="Proteomes" id="UP000318017"/>
    </source>
</evidence>
<organism evidence="1 2">
    <name type="scientific">Aureliella helgolandensis</name>
    <dbReference type="NCBI Taxonomy" id="2527968"/>
    <lineage>
        <taxon>Bacteria</taxon>
        <taxon>Pseudomonadati</taxon>
        <taxon>Planctomycetota</taxon>
        <taxon>Planctomycetia</taxon>
        <taxon>Pirellulales</taxon>
        <taxon>Pirellulaceae</taxon>
        <taxon>Aureliella</taxon>
    </lineage>
</organism>
<evidence type="ECO:0000313" key="1">
    <source>
        <dbReference type="EMBL" id="QDV26771.1"/>
    </source>
</evidence>
<reference evidence="1 2" key="1">
    <citation type="submission" date="2019-02" db="EMBL/GenBank/DDBJ databases">
        <title>Deep-cultivation of Planctomycetes and their phenomic and genomic characterization uncovers novel biology.</title>
        <authorList>
            <person name="Wiegand S."/>
            <person name="Jogler M."/>
            <person name="Boedeker C."/>
            <person name="Pinto D."/>
            <person name="Vollmers J."/>
            <person name="Rivas-Marin E."/>
            <person name="Kohn T."/>
            <person name="Peeters S.H."/>
            <person name="Heuer A."/>
            <person name="Rast P."/>
            <person name="Oberbeckmann S."/>
            <person name="Bunk B."/>
            <person name="Jeske O."/>
            <person name="Meyerdierks A."/>
            <person name="Storesund J.E."/>
            <person name="Kallscheuer N."/>
            <person name="Luecker S."/>
            <person name="Lage O.M."/>
            <person name="Pohl T."/>
            <person name="Merkel B.J."/>
            <person name="Hornburger P."/>
            <person name="Mueller R.-W."/>
            <person name="Bruemmer F."/>
            <person name="Labrenz M."/>
            <person name="Spormann A.M."/>
            <person name="Op den Camp H."/>
            <person name="Overmann J."/>
            <person name="Amann R."/>
            <person name="Jetten M.S.M."/>
            <person name="Mascher T."/>
            <person name="Medema M.H."/>
            <person name="Devos D.P."/>
            <person name="Kaster A.-K."/>
            <person name="Ovreas L."/>
            <person name="Rohde M."/>
            <person name="Galperin M.Y."/>
            <person name="Jogler C."/>
        </authorList>
    </citation>
    <scope>NUCLEOTIDE SEQUENCE [LARGE SCALE GENOMIC DNA]</scope>
    <source>
        <strain evidence="1 2">Q31a</strain>
    </source>
</reference>
<dbReference type="AlphaFoldDB" id="A0A518GDU3"/>
<keyword evidence="2" id="KW-1185">Reference proteome</keyword>
<name>A0A518GDU3_9BACT</name>
<dbReference type="Proteomes" id="UP000318017">
    <property type="component" value="Chromosome"/>
</dbReference>
<proteinExistence type="predicted"/>
<dbReference type="EMBL" id="CP036298">
    <property type="protein sequence ID" value="QDV26771.1"/>
    <property type="molecule type" value="Genomic_DNA"/>
</dbReference>
<protein>
    <submittedName>
        <fullName evidence="1">Uncharacterized protein</fullName>
    </submittedName>
</protein>
<dbReference type="KEGG" id="ahel:Q31a_51500"/>
<accession>A0A518GDU3</accession>